<evidence type="ECO:0000313" key="2">
    <source>
        <dbReference type="EMBL" id="MPM82143.1"/>
    </source>
</evidence>
<evidence type="ECO:0000256" key="1">
    <source>
        <dbReference type="SAM" id="Phobius"/>
    </source>
</evidence>
<organism evidence="2">
    <name type="scientific">bioreactor metagenome</name>
    <dbReference type="NCBI Taxonomy" id="1076179"/>
    <lineage>
        <taxon>unclassified sequences</taxon>
        <taxon>metagenomes</taxon>
        <taxon>ecological metagenomes</taxon>
    </lineage>
</organism>
<keyword evidence="1" id="KW-0812">Transmembrane</keyword>
<protein>
    <submittedName>
        <fullName evidence="2">Uncharacterized protein</fullName>
    </submittedName>
</protein>
<feature type="transmembrane region" description="Helical" evidence="1">
    <location>
        <begin position="38"/>
        <end position="59"/>
    </location>
</feature>
<keyword evidence="1" id="KW-1133">Transmembrane helix</keyword>
<dbReference type="AlphaFoldDB" id="A0A645CZ51"/>
<keyword evidence="1" id="KW-0472">Membrane</keyword>
<feature type="transmembrane region" description="Helical" evidence="1">
    <location>
        <begin position="71"/>
        <end position="91"/>
    </location>
</feature>
<proteinExistence type="predicted"/>
<name>A0A645CZ51_9ZZZZ</name>
<accession>A0A645CZ51</accession>
<reference evidence="2" key="1">
    <citation type="submission" date="2019-08" db="EMBL/GenBank/DDBJ databases">
        <authorList>
            <person name="Kucharzyk K."/>
            <person name="Murdoch R.W."/>
            <person name="Higgins S."/>
            <person name="Loffler F."/>
        </authorList>
    </citation>
    <scope>NUCLEOTIDE SEQUENCE</scope>
</reference>
<sequence length="134" mass="14890">MVKLMSEKEAYAFLTGIAEMTNGCLKVSVLNIEMNSKLALMAFALSWSGFSIIAQTLNIISKTDIRPQKYILAKAIHSVFSIFYSLVIFPILNSSLPASIFYDKSSAVSNVNTILLHISIFIIILHLTFKALKK</sequence>
<comment type="caution">
    <text evidence="2">The sequence shown here is derived from an EMBL/GenBank/DDBJ whole genome shotgun (WGS) entry which is preliminary data.</text>
</comment>
<gene>
    <name evidence="2" type="ORF">SDC9_129204</name>
</gene>
<feature type="transmembrane region" description="Helical" evidence="1">
    <location>
        <begin position="111"/>
        <end position="129"/>
    </location>
</feature>
<dbReference type="EMBL" id="VSSQ01031307">
    <property type="protein sequence ID" value="MPM82143.1"/>
    <property type="molecule type" value="Genomic_DNA"/>
</dbReference>